<evidence type="ECO:0000313" key="17">
    <source>
        <dbReference type="EMBL" id="CAA0806664.1"/>
    </source>
</evidence>
<dbReference type="PANTHER" id="PTHR46913:SF1">
    <property type="entry name" value="RING-H2 FINGER PROTEIN ATL16"/>
    <property type="match status" value="1"/>
</dbReference>
<evidence type="ECO:0000256" key="7">
    <source>
        <dbReference type="ARBA" id="ARBA00022723"/>
    </source>
</evidence>
<evidence type="ECO:0000256" key="11">
    <source>
        <dbReference type="ARBA" id="ARBA00022989"/>
    </source>
</evidence>
<keyword evidence="5" id="KW-0808">Transferase</keyword>
<comment type="subcellular location">
    <subcellularLocation>
        <location evidence="2">Membrane</location>
        <topology evidence="2">Single-pass membrane protein</topology>
    </subcellularLocation>
</comment>
<dbReference type="Pfam" id="PF13639">
    <property type="entry name" value="zf-RING_2"/>
    <property type="match status" value="1"/>
</dbReference>
<evidence type="ECO:0000256" key="2">
    <source>
        <dbReference type="ARBA" id="ARBA00004167"/>
    </source>
</evidence>
<dbReference type="EMBL" id="CACSLK010000984">
    <property type="protein sequence ID" value="CAA0806664.1"/>
    <property type="molecule type" value="Genomic_DNA"/>
</dbReference>
<dbReference type="FunFam" id="3.30.40.10:FF:000456">
    <property type="entry name" value="RING-H2 finger protein ATL16"/>
    <property type="match status" value="1"/>
</dbReference>
<keyword evidence="8 14" id="KW-0863">Zinc-finger</keyword>
<comment type="similarity">
    <text evidence="13">Belongs to the RING-type zinc finger family. ATL subfamily.</text>
</comment>
<dbReference type="SMART" id="SM00184">
    <property type="entry name" value="RING"/>
    <property type="match status" value="1"/>
</dbReference>
<evidence type="ECO:0000256" key="3">
    <source>
        <dbReference type="ARBA" id="ARBA00004906"/>
    </source>
</evidence>
<comment type="catalytic activity">
    <reaction evidence="1">
        <text>S-ubiquitinyl-[E2 ubiquitin-conjugating enzyme]-L-cysteine + [acceptor protein]-L-lysine = [E2 ubiquitin-conjugating enzyme]-L-cysteine + N(6)-ubiquitinyl-[acceptor protein]-L-lysine.</text>
        <dbReference type="EC" id="2.3.2.27"/>
    </reaction>
</comment>
<keyword evidence="6 15" id="KW-0812">Transmembrane</keyword>
<evidence type="ECO:0000256" key="10">
    <source>
        <dbReference type="ARBA" id="ARBA00022833"/>
    </source>
</evidence>
<dbReference type="GO" id="GO:0016567">
    <property type="term" value="P:protein ubiquitination"/>
    <property type="evidence" value="ECO:0007669"/>
    <property type="project" value="InterPro"/>
</dbReference>
<reference evidence="17" key="1">
    <citation type="submission" date="2019-12" db="EMBL/GenBank/DDBJ databases">
        <authorList>
            <person name="Scholes J."/>
        </authorList>
    </citation>
    <scope>NUCLEOTIDE SEQUENCE</scope>
</reference>
<keyword evidence="7" id="KW-0479">Metal-binding</keyword>
<dbReference type="OrthoDB" id="8062037at2759"/>
<dbReference type="AlphaFoldDB" id="A0A9N7R229"/>
<evidence type="ECO:0000256" key="5">
    <source>
        <dbReference type="ARBA" id="ARBA00022679"/>
    </source>
</evidence>
<dbReference type="InterPro" id="IPR044600">
    <property type="entry name" value="ATL1/ATL16-like"/>
</dbReference>
<keyword evidence="18" id="KW-1185">Reference proteome</keyword>
<comment type="caution">
    <text evidence="17">The sequence shown here is derived from an EMBL/GenBank/DDBJ whole genome shotgun (WGS) entry which is preliminary data.</text>
</comment>
<organism evidence="17 18">
    <name type="scientific">Striga hermonthica</name>
    <name type="common">Purple witchweed</name>
    <name type="synonym">Buchnera hermonthica</name>
    <dbReference type="NCBI Taxonomy" id="68872"/>
    <lineage>
        <taxon>Eukaryota</taxon>
        <taxon>Viridiplantae</taxon>
        <taxon>Streptophyta</taxon>
        <taxon>Embryophyta</taxon>
        <taxon>Tracheophyta</taxon>
        <taxon>Spermatophyta</taxon>
        <taxon>Magnoliopsida</taxon>
        <taxon>eudicotyledons</taxon>
        <taxon>Gunneridae</taxon>
        <taxon>Pentapetalae</taxon>
        <taxon>asterids</taxon>
        <taxon>lamiids</taxon>
        <taxon>Lamiales</taxon>
        <taxon>Orobanchaceae</taxon>
        <taxon>Buchnereae</taxon>
        <taxon>Striga</taxon>
    </lineage>
</organism>
<evidence type="ECO:0000256" key="4">
    <source>
        <dbReference type="ARBA" id="ARBA00012483"/>
    </source>
</evidence>
<evidence type="ECO:0000259" key="16">
    <source>
        <dbReference type="PROSITE" id="PS50089"/>
    </source>
</evidence>
<evidence type="ECO:0000256" key="13">
    <source>
        <dbReference type="ARBA" id="ARBA00024209"/>
    </source>
</evidence>
<dbReference type="CDD" id="cd16461">
    <property type="entry name" value="RING-H2_EL5-like"/>
    <property type="match status" value="1"/>
</dbReference>
<feature type="domain" description="RING-type" evidence="16">
    <location>
        <begin position="102"/>
        <end position="144"/>
    </location>
</feature>
<dbReference type="GO" id="GO:0061630">
    <property type="term" value="F:ubiquitin protein ligase activity"/>
    <property type="evidence" value="ECO:0007669"/>
    <property type="project" value="UniProtKB-EC"/>
</dbReference>
<keyword evidence="11 15" id="KW-1133">Transmembrane helix</keyword>
<proteinExistence type="inferred from homology"/>
<keyword evidence="9" id="KW-0833">Ubl conjugation pathway</keyword>
<dbReference type="PANTHER" id="PTHR46913">
    <property type="entry name" value="RING-H2 FINGER PROTEIN ATL16"/>
    <property type="match status" value="1"/>
</dbReference>
<dbReference type="Gene3D" id="3.30.40.10">
    <property type="entry name" value="Zinc/RING finger domain, C3HC4 (zinc finger)"/>
    <property type="match status" value="1"/>
</dbReference>
<keyword evidence="12 15" id="KW-0472">Membrane</keyword>
<dbReference type="Proteomes" id="UP001153555">
    <property type="component" value="Unassembled WGS sequence"/>
</dbReference>
<keyword evidence="10" id="KW-0862">Zinc</keyword>
<dbReference type="GO" id="GO:0008270">
    <property type="term" value="F:zinc ion binding"/>
    <property type="evidence" value="ECO:0007669"/>
    <property type="project" value="UniProtKB-KW"/>
</dbReference>
<gene>
    <name evidence="17" type="ORF">SHERM_09548</name>
</gene>
<evidence type="ECO:0000256" key="6">
    <source>
        <dbReference type="ARBA" id="ARBA00022692"/>
    </source>
</evidence>
<accession>A0A9N7R229</accession>
<dbReference type="EC" id="2.3.2.27" evidence="4"/>
<evidence type="ECO:0000256" key="9">
    <source>
        <dbReference type="ARBA" id="ARBA00022786"/>
    </source>
</evidence>
<dbReference type="GO" id="GO:0016020">
    <property type="term" value="C:membrane"/>
    <property type="evidence" value="ECO:0007669"/>
    <property type="project" value="UniProtKB-SubCell"/>
</dbReference>
<dbReference type="InterPro" id="IPR013083">
    <property type="entry name" value="Znf_RING/FYVE/PHD"/>
</dbReference>
<evidence type="ECO:0000256" key="8">
    <source>
        <dbReference type="ARBA" id="ARBA00022771"/>
    </source>
</evidence>
<evidence type="ECO:0000256" key="12">
    <source>
        <dbReference type="ARBA" id="ARBA00023136"/>
    </source>
</evidence>
<sequence>MDPASNAQSPIKSPQTFSFPVIAVAITGILATAFLLIGYYIFVIKCCLSWHHIHILRRQAERSSSAVEGRGLDEAAIRSIPILEFKNGQKDESFFKKQSCECAVCLSEFQEEEKLRLIPNCAHVFHVDCIDVWLQSNANCPLCRTSVTSNVHFSLDREVDFSGRGEEHYVAIEIGPEVGCVEPTVQESLDPHEVFTAMISRNNCKKVSSMGDECVDSNS</sequence>
<comment type="pathway">
    <text evidence="3">Protein modification; protein ubiquitination.</text>
</comment>
<evidence type="ECO:0000313" key="18">
    <source>
        <dbReference type="Proteomes" id="UP001153555"/>
    </source>
</evidence>
<dbReference type="PROSITE" id="PS50089">
    <property type="entry name" value="ZF_RING_2"/>
    <property type="match status" value="1"/>
</dbReference>
<evidence type="ECO:0000256" key="15">
    <source>
        <dbReference type="SAM" id="Phobius"/>
    </source>
</evidence>
<name>A0A9N7R229_STRHE</name>
<dbReference type="InterPro" id="IPR001841">
    <property type="entry name" value="Znf_RING"/>
</dbReference>
<evidence type="ECO:0000256" key="1">
    <source>
        <dbReference type="ARBA" id="ARBA00000900"/>
    </source>
</evidence>
<feature type="transmembrane region" description="Helical" evidence="15">
    <location>
        <begin position="21"/>
        <end position="42"/>
    </location>
</feature>
<dbReference type="SUPFAM" id="SSF57850">
    <property type="entry name" value="RING/U-box"/>
    <property type="match status" value="1"/>
</dbReference>
<protein>
    <recommendedName>
        <fullName evidence="4">RING-type E3 ubiquitin transferase</fullName>
        <ecNumber evidence="4">2.3.2.27</ecNumber>
    </recommendedName>
</protein>
<evidence type="ECO:0000256" key="14">
    <source>
        <dbReference type="PROSITE-ProRule" id="PRU00175"/>
    </source>
</evidence>